<organism evidence="1 2">
    <name type="scientific">Hymenobacter glacialis</name>
    <dbReference type="NCBI Taxonomy" id="1908236"/>
    <lineage>
        <taxon>Bacteria</taxon>
        <taxon>Pseudomonadati</taxon>
        <taxon>Bacteroidota</taxon>
        <taxon>Cytophagia</taxon>
        <taxon>Cytophagales</taxon>
        <taxon>Hymenobacteraceae</taxon>
        <taxon>Hymenobacter</taxon>
    </lineage>
</organism>
<proteinExistence type="predicted"/>
<gene>
    <name evidence="1" type="ORF">BEN48_05470</name>
</gene>
<protein>
    <submittedName>
        <fullName evidence="1">Uncharacterized protein</fullName>
    </submittedName>
</protein>
<dbReference type="EMBL" id="MDZC01000112">
    <property type="protein sequence ID" value="OGX81689.1"/>
    <property type="molecule type" value="Genomic_DNA"/>
</dbReference>
<dbReference type="AlphaFoldDB" id="A0A1G1SSU4"/>
<reference evidence="1 2" key="1">
    <citation type="submission" date="2016-08" db="EMBL/GenBank/DDBJ databases">
        <title>Hymenobacter coccineus sp. nov., Hymenobacter lapidarius sp. nov. and Hymenobacter glacialis sp. nov., isolated from Antarctic soil.</title>
        <authorList>
            <person name="Sedlacek I."/>
            <person name="Kralova S."/>
            <person name="Kyrova K."/>
            <person name="Maslanova I."/>
            <person name="Stankova E."/>
            <person name="Vrbovska V."/>
            <person name="Nemec M."/>
            <person name="Bartak M."/>
            <person name="Svec P."/>
            <person name="Busse H.-J."/>
            <person name="Pantucek R."/>
        </authorList>
    </citation>
    <scope>NUCLEOTIDE SEQUENCE [LARGE SCALE GENOMIC DNA]</scope>
    <source>
        <strain evidence="1 2">CCM 8648</strain>
    </source>
</reference>
<sequence>MCNASNGFHLVYPPLLAHIAQAQHPVWLSSLHPLAYHHVTRQYTPIAQPYQFIRNPQRITRLLACGTCQSSITRQSLGLHVRQQFISLTPQPGGRLIGQSIQRKELLVEHHNASNRIKHHYPLRQQTGQQSH</sequence>
<comment type="caution">
    <text evidence="1">The sequence shown here is derived from an EMBL/GenBank/DDBJ whole genome shotgun (WGS) entry which is preliminary data.</text>
</comment>
<dbReference type="Proteomes" id="UP000177791">
    <property type="component" value="Unassembled WGS sequence"/>
</dbReference>
<evidence type="ECO:0000313" key="1">
    <source>
        <dbReference type="EMBL" id="OGX81689.1"/>
    </source>
</evidence>
<accession>A0A1G1SSU4</accession>
<keyword evidence="2" id="KW-1185">Reference proteome</keyword>
<evidence type="ECO:0000313" key="2">
    <source>
        <dbReference type="Proteomes" id="UP000177791"/>
    </source>
</evidence>
<name>A0A1G1SSU4_9BACT</name>
<dbReference type="STRING" id="1908236.BEN48_05470"/>